<dbReference type="InterPro" id="IPR007219">
    <property type="entry name" value="XnlR_reg_dom"/>
</dbReference>
<keyword evidence="2" id="KW-0862">Zinc</keyword>
<evidence type="ECO:0000256" key="2">
    <source>
        <dbReference type="ARBA" id="ARBA00022833"/>
    </source>
</evidence>
<feature type="compositionally biased region" description="Polar residues" evidence="7">
    <location>
        <begin position="703"/>
        <end position="718"/>
    </location>
</feature>
<dbReference type="PANTHER" id="PTHR31313:SF81">
    <property type="entry name" value="TY1 ENHANCER ACTIVATOR"/>
    <property type="match status" value="1"/>
</dbReference>
<evidence type="ECO:0000256" key="7">
    <source>
        <dbReference type="SAM" id="MobiDB-lite"/>
    </source>
</evidence>
<dbReference type="GO" id="GO:0006351">
    <property type="term" value="P:DNA-templated transcription"/>
    <property type="evidence" value="ECO:0007669"/>
    <property type="project" value="InterPro"/>
</dbReference>
<evidence type="ECO:0000313" key="9">
    <source>
        <dbReference type="EMBL" id="KIX91937.1"/>
    </source>
</evidence>
<dbReference type="RefSeq" id="XP_016626060.1">
    <property type="nucleotide sequence ID" value="XM_016782812.1"/>
</dbReference>
<evidence type="ECO:0000256" key="3">
    <source>
        <dbReference type="ARBA" id="ARBA00023015"/>
    </source>
</evidence>
<dbReference type="InterPro" id="IPR051615">
    <property type="entry name" value="Transcr_Regulatory_Elem"/>
</dbReference>
<feature type="domain" description="Xylanolytic transcriptional activator regulatory" evidence="8">
    <location>
        <begin position="262"/>
        <end position="515"/>
    </location>
</feature>
<evidence type="ECO:0000313" key="10">
    <source>
        <dbReference type="Proteomes" id="UP000053411"/>
    </source>
</evidence>
<organism evidence="9 10">
    <name type="scientific">Fonsecaea multimorphosa CBS 102226</name>
    <dbReference type="NCBI Taxonomy" id="1442371"/>
    <lineage>
        <taxon>Eukaryota</taxon>
        <taxon>Fungi</taxon>
        <taxon>Dikarya</taxon>
        <taxon>Ascomycota</taxon>
        <taxon>Pezizomycotina</taxon>
        <taxon>Eurotiomycetes</taxon>
        <taxon>Chaetothyriomycetidae</taxon>
        <taxon>Chaetothyriales</taxon>
        <taxon>Herpotrichiellaceae</taxon>
        <taxon>Fonsecaea</taxon>
    </lineage>
</organism>
<dbReference type="CDD" id="cd12148">
    <property type="entry name" value="fungal_TF_MHR"/>
    <property type="match status" value="1"/>
</dbReference>
<dbReference type="EMBL" id="KN848115">
    <property type="protein sequence ID" value="KIX91937.1"/>
    <property type="molecule type" value="Genomic_DNA"/>
</dbReference>
<proteinExistence type="predicted"/>
<evidence type="ECO:0000256" key="6">
    <source>
        <dbReference type="ARBA" id="ARBA00023242"/>
    </source>
</evidence>
<keyword evidence="10" id="KW-1185">Reference proteome</keyword>
<sequence>MLGSLLPVVPVAIDAQSALRMLVKRPATTVGARAMSAPFRGLTRGRGRYPPICSSHVDGAPDGWRPKSKVYLNSLLENIESLEHRIREAGLEPPQLPQKVTRTQPSLQYARPTHSSSEAPPLEAATSENHSDTARSPNAWPLIFPDNHAHESPASADAVLISHRSPGSTSGLNLSKPNNTVRPRSASNPPRLSNRKSTVWNLIYGNDRLIYDKRTGRVSYLSASTSYKIFIKDHAALESTHLDKQSYRILADIPADLESYLMDLFWNQYNNTLRVVDQVKFKGDQSSGGTTYYSGLLHLVCLAMGFHYADKTRPGMQQITAEDKQSVFWREAKYMLDRELNDPGGLTTIQAMLILSDLECACGRDDSAALYITISCHLAFQFGLNIDCSSLNLPESKTKFRKDVLRSCIIYDQAWALHLGRPTNIKLADVASPCLNTRSSNSGESALRPPHAIASESTSSEDFLIEQILDALLELSELSSKIQGLAQPMLSPDAVGDEGRLVDVAMLDNKLKSWYSSLPPRLTWTPENVQDAPRAFFLIHQQYHVSQLVLYGPYGRYEDAVGVEPAKSPGAAEKSSETSESNWMRDMARSITMKAAMNIVRGFTSYRQKFGTCQTNVFALQQAGTAFLALMCSTKASTEREKRIMGLQHLYWLMEQLREMSHICYPAQIMCRVIKHEMEQLGLDFAELPAPPYTQGYNATALSTTADRGTKSPPSSSFDAGPTRKRPRLSTGQDDPAATITVLPHSSLTQNMPSPSNPSLNQFRDIGQKPTSPSSLNVLDGRPSGTSPGDRFGSMMNIADPVLDLGTTVPNLPPDYSQTPPLFDFQGHNMIGNDFLDLFLPNSRFLDALDPHSKLLPGVRHFG</sequence>
<evidence type="ECO:0000259" key="8">
    <source>
        <dbReference type="Pfam" id="PF04082"/>
    </source>
</evidence>
<gene>
    <name evidence="9" type="ORF">Z520_12326</name>
</gene>
<dbReference type="PANTHER" id="PTHR31313">
    <property type="entry name" value="TY1 ENHANCER ACTIVATOR"/>
    <property type="match status" value="1"/>
</dbReference>
<dbReference type="OrthoDB" id="2154091at2759"/>
<dbReference type="GO" id="GO:0003677">
    <property type="term" value="F:DNA binding"/>
    <property type="evidence" value="ECO:0007669"/>
    <property type="project" value="UniProtKB-KW"/>
</dbReference>
<feature type="compositionally biased region" description="Polar residues" evidence="7">
    <location>
        <begin position="165"/>
        <end position="192"/>
    </location>
</feature>
<dbReference type="AlphaFoldDB" id="A0A0D2JFI9"/>
<feature type="region of interest" description="Disordered" evidence="7">
    <location>
        <begin position="162"/>
        <end position="192"/>
    </location>
</feature>
<keyword evidence="5" id="KW-0804">Transcription</keyword>
<keyword evidence="4" id="KW-0238">DNA-binding</keyword>
<dbReference type="GO" id="GO:0008270">
    <property type="term" value="F:zinc ion binding"/>
    <property type="evidence" value="ECO:0007669"/>
    <property type="project" value="InterPro"/>
</dbReference>
<reference evidence="9 10" key="1">
    <citation type="submission" date="2015-01" db="EMBL/GenBank/DDBJ databases">
        <title>The Genome Sequence of Fonsecaea multimorphosa CBS 102226.</title>
        <authorList>
            <consortium name="The Broad Institute Genomics Platform"/>
            <person name="Cuomo C."/>
            <person name="de Hoog S."/>
            <person name="Gorbushina A."/>
            <person name="Stielow B."/>
            <person name="Teixiera M."/>
            <person name="Abouelleil A."/>
            <person name="Chapman S.B."/>
            <person name="Priest M."/>
            <person name="Young S.K."/>
            <person name="Wortman J."/>
            <person name="Nusbaum C."/>
            <person name="Birren B."/>
        </authorList>
    </citation>
    <scope>NUCLEOTIDE SEQUENCE [LARGE SCALE GENOMIC DNA]</scope>
    <source>
        <strain evidence="9 10">CBS 102226</strain>
    </source>
</reference>
<feature type="compositionally biased region" description="Polar residues" evidence="7">
    <location>
        <begin position="98"/>
        <end position="118"/>
    </location>
</feature>
<dbReference type="GeneID" id="27718072"/>
<evidence type="ECO:0000256" key="5">
    <source>
        <dbReference type="ARBA" id="ARBA00023163"/>
    </source>
</evidence>
<evidence type="ECO:0000256" key="1">
    <source>
        <dbReference type="ARBA" id="ARBA00022723"/>
    </source>
</evidence>
<feature type="region of interest" description="Disordered" evidence="7">
    <location>
        <begin position="90"/>
        <end position="147"/>
    </location>
</feature>
<keyword evidence="3" id="KW-0805">Transcription regulation</keyword>
<accession>A0A0D2JFI9</accession>
<dbReference type="Proteomes" id="UP000053411">
    <property type="component" value="Unassembled WGS sequence"/>
</dbReference>
<dbReference type="Pfam" id="PF04082">
    <property type="entry name" value="Fungal_trans"/>
    <property type="match status" value="1"/>
</dbReference>
<keyword evidence="6" id="KW-0539">Nucleus</keyword>
<evidence type="ECO:0000256" key="4">
    <source>
        <dbReference type="ARBA" id="ARBA00023125"/>
    </source>
</evidence>
<feature type="region of interest" description="Disordered" evidence="7">
    <location>
        <begin position="703"/>
        <end position="790"/>
    </location>
</feature>
<dbReference type="VEuPathDB" id="FungiDB:Z520_12326"/>
<keyword evidence="1" id="KW-0479">Metal-binding</keyword>
<dbReference type="STRING" id="1442371.A0A0D2JFI9"/>
<name>A0A0D2JFI9_9EURO</name>
<feature type="compositionally biased region" description="Polar residues" evidence="7">
    <location>
        <begin position="744"/>
        <end position="762"/>
    </location>
</feature>
<protein>
    <recommendedName>
        <fullName evidence="8">Xylanolytic transcriptional activator regulatory domain-containing protein</fullName>
    </recommendedName>
</protein>